<accession>A0A1I1FYM4</accession>
<dbReference type="OrthoDB" id="9794876at2"/>
<comment type="similarity">
    <text evidence="1 2">Belongs to the UPF0102 family.</text>
</comment>
<dbReference type="Pfam" id="PF02021">
    <property type="entry name" value="UPF0102"/>
    <property type="match status" value="1"/>
</dbReference>
<dbReference type="SUPFAM" id="SSF52980">
    <property type="entry name" value="Restriction endonuclease-like"/>
    <property type="match status" value="1"/>
</dbReference>
<dbReference type="PANTHER" id="PTHR34039">
    <property type="entry name" value="UPF0102 PROTEIN YRAN"/>
    <property type="match status" value="1"/>
</dbReference>
<evidence type="ECO:0000313" key="4">
    <source>
        <dbReference type="Proteomes" id="UP000199058"/>
    </source>
</evidence>
<keyword evidence="3" id="KW-0540">Nuclease</keyword>
<sequence>MQEIKKPTQKQLQGQAAEEAACQFLQAQGLKLLKRNFLCKLGELDLIFQDRDSLVFVEVRFRKNNHFGGAAASVTPAKQLKLRRAAQVYLQQVGSTLPCRFDVVAMTHDQQAQLVCENWIKNAF</sequence>
<evidence type="ECO:0000313" key="3">
    <source>
        <dbReference type="EMBL" id="SFC04381.1"/>
    </source>
</evidence>
<dbReference type="Proteomes" id="UP000199058">
    <property type="component" value="Unassembled WGS sequence"/>
</dbReference>
<dbReference type="PANTHER" id="PTHR34039:SF1">
    <property type="entry name" value="UPF0102 PROTEIN YRAN"/>
    <property type="match status" value="1"/>
</dbReference>
<proteinExistence type="inferred from homology"/>
<evidence type="ECO:0000256" key="1">
    <source>
        <dbReference type="ARBA" id="ARBA00006738"/>
    </source>
</evidence>
<dbReference type="InterPro" id="IPR003509">
    <property type="entry name" value="UPF0102_YraN-like"/>
</dbReference>
<dbReference type="Gene3D" id="3.40.1350.10">
    <property type="match status" value="1"/>
</dbReference>
<dbReference type="NCBIfam" id="NF009150">
    <property type="entry name" value="PRK12497.1-3"/>
    <property type="match status" value="1"/>
</dbReference>
<evidence type="ECO:0000256" key="2">
    <source>
        <dbReference type="HAMAP-Rule" id="MF_00048"/>
    </source>
</evidence>
<organism evidence="3 4">
    <name type="scientific">Marinospirillum celere</name>
    <dbReference type="NCBI Taxonomy" id="1122252"/>
    <lineage>
        <taxon>Bacteria</taxon>
        <taxon>Pseudomonadati</taxon>
        <taxon>Pseudomonadota</taxon>
        <taxon>Gammaproteobacteria</taxon>
        <taxon>Oceanospirillales</taxon>
        <taxon>Oceanospirillaceae</taxon>
        <taxon>Marinospirillum</taxon>
    </lineage>
</organism>
<dbReference type="HAMAP" id="MF_00048">
    <property type="entry name" value="UPF0102"/>
    <property type="match status" value="1"/>
</dbReference>
<dbReference type="GO" id="GO:0004519">
    <property type="term" value="F:endonuclease activity"/>
    <property type="evidence" value="ECO:0007669"/>
    <property type="project" value="UniProtKB-KW"/>
</dbReference>
<dbReference type="InterPro" id="IPR011335">
    <property type="entry name" value="Restrct_endonuc-II-like"/>
</dbReference>
<dbReference type="NCBIfam" id="TIGR00252">
    <property type="entry name" value="YraN family protein"/>
    <property type="match status" value="1"/>
</dbReference>
<dbReference type="STRING" id="1122252.SAMN05660443_1288"/>
<reference evidence="3 4" key="1">
    <citation type="submission" date="2016-10" db="EMBL/GenBank/DDBJ databases">
        <authorList>
            <person name="de Groot N.N."/>
        </authorList>
    </citation>
    <scope>NUCLEOTIDE SEQUENCE [LARGE SCALE GENOMIC DNA]</scope>
    <source>
        <strain evidence="3 4">DSM 18438</strain>
    </source>
</reference>
<dbReference type="EMBL" id="FOLH01000002">
    <property type="protein sequence ID" value="SFC04381.1"/>
    <property type="molecule type" value="Genomic_DNA"/>
</dbReference>
<protein>
    <recommendedName>
        <fullName evidence="2">UPF0102 protein SAMN05660443_1288</fullName>
    </recommendedName>
</protein>
<gene>
    <name evidence="3" type="ORF">SAMN05660443_1288</name>
</gene>
<dbReference type="AlphaFoldDB" id="A0A1I1FYM4"/>
<name>A0A1I1FYM4_9GAMM</name>
<keyword evidence="3" id="KW-0378">Hydrolase</keyword>
<dbReference type="RefSeq" id="WP_091960868.1">
    <property type="nucleotide sequence ID" value="NZ_FOLH01000002.1"/>
</dbReference>
<dbReference type="InterPro" id="IPR011856">
    <property type="entry name" value="tRNA_endonuc-like_dom_sf"/>
</dbReference>
<keyword evidence="4" id="KW-1185">Reference proteome</keyword>
<dbReference type="GO" id="GO:0003676">
    <property type="term" value="F:nucleic acid binding"/>
    <property type="evidence" value="ECO:0007669"/>
    <property type="project" value="InterPro"/>
</dbReference>
<keyword evidence="3" id="KW-0255">Endonuclease</keyword>